<proteinExistence type="predicted"/>
<accession>A0ABW3D7L5</accession>
<dbReference type="RefSeq" id="WP_144939369.1">
    <property type="nucleotide sequence ID" value="NZ_JBHTIU010000010.1"/>
</dbReference>
<organism evidence="2 3">
    <name type="scientific">Paenibacillus residui</name>
    <dbReference type="NCBI Taxonomy" id="629724"/>
    <lineage>
        <taxon>Bacteria</taxon>
        <taxon>Bacillati</taxon>
        <taxon>Bacillota</taxon>
        <taxon>Bacilli</taxon>
        <taxon>Bacillales</taxon>
        <taxon>Paenibacillaceae</taxon>
        <taxon>Paenibacillus</taxon>
    </lineage>
</organism>
<evidence type="ECO:0000313" key="3">
    <source>
        <dbReference type="Proteomes" id="UP001597120"/>
    </source>
</evidence>
<evidence type="ECO:0000256" key="1">
    <source>
        <dbReference type="SAM" id="Phobius"/>
    </source>
</evidence>
<keyword evidence="1" id="KW-1133">Transmembrane helix</keyword>
<keyword evidence="1" id="KW-0812">Transmembrane</keyword>
<keyword evidence="1" id="KW-0472">Membrane</keyword>
<dbReference type="InterPro" id="IPR047676">
    <property type="entry name" value="FxLYD_dom"/>
</dbReference>
<feature type="transmembrane region" description="Helical" evidence="1">
    <location>
        <begin position="6"/>
        <end position="29"/>
    </location>
</feature>
<comment type="caution">
    <text evidence="2">The sequence shown here is derived from an EMBL/GenBank/DDBJ whole genome shotgun (WGS) entry which is preliminary data.</text>
</comment>
<feature type="transmembrane region" description="Helical" evidence="1">
    <location>
        <begin position="41"/>
        <end position="60"/>
    </location>
</feature>
<protein>
    <submittedName>
        <fullName evidence="2">FxLYD domain-containing protein</fullName>
    </submittedName>
</protein>
<name>A0ABW3D7L5_9BACL</name>
<gene>
    <name evidence="2" type="ORF">ACFQ03_03745</name>
</gene>
<dbReference type="Proteomes" id="UP001597120">
    <property type="component" value="Unassembled WGS sequence"/>
</dbReference>
<dbReference type="EMBL" id="JBHTIU010000010">
    <property type="protein sequence ID" value="MFD0868249.1"/>
    <property type="molecule type" value="Genomic_DNA"/>
</dbReference>
<reference evidence="3" key="1">
    <citation type="journal article" date="2019" name="Int. J. Syst. Evol. Microbiol.">
        <title>The Global Catalogue of Microorganisms (GCM) 10K type strain sequencing project: providing services to taxonomists for standard genome sequencing and annotation.</title>
        <authorList>
            <consortium name="The Broad Institute Genomics Platform"/>
            <consortium name="The Broad Institute Genome Sequencing Center for Infectious Disease"/>
            <person name="Wu L."/>
            <person name="Ma J."/>
        </authorList>
    </citation>
    <scope>NUCLEOTIDE SEQUENCE [LARGE SCALE GENOMIC DNA]</scope>
    <source>
        <strain evidence="3">CCUG 57263</strain>
    </source>
</reference>
<dbReference type="NCBIfam" id="NF038353">
    <property type="entry name" value="FxLYD_dom"/>
    <property type="match status" value="1"/>
</dbReference>
<keyword evidence="3" id="KW-1185">Reference proteome</keyword>
<sequence>MNITSIFITPWASIALVLTVVAAVSLILGKYDRKTILSGTLKAFLSFYAITVFVNGVIQYESFSAEQHMNEILDRQFETIQQQKSKLSTADQLVIAVSSGNDDGDYISEVYVGNYSQQHLASGKLNLMLYNKDGNKVISETIEVTDLKPGERRKLKRIYTDDKIEQFRYRWMTYKTAS</sequence>
<evidence type="ECO:0000313" key="2">
    <source>
        <dbReference type="EMBL" id="MFD0868249.1"/>
    </source>
</evidence>